<accession>A0AAD8B0I8</accession>
<reference evidence="1" key="2">
    <citation type="submission" date="2023-04" db="EMBL/GenBank/DDBJ databases">
        <authorList>
            <person name="Bu L."/>
            <person name="Lu L."/>
            <person name="Laidemitt M.R."/>
            <person name="Zhang S.M."/>
            <person name="Mutuku M."/>
            <person name="Mkoji G."/>
            <person name="Steinauer M."/>
            <person name="Loker E.S."/>
        </authorList>
    </citation>
    <scope>NUCLEOTIDE SEQUENCE</scope>
    <source>
        <strain evidence="1">KasaAsao</strain>
        <tissue evidence="1">Whole Snail</tissue>
    </source>
</reference>
<reference evidence="1" key="1">
    <citation type="journal article" date="2023" name="PLoS Negl. Trop. Dis.">
        <title>A genome sequence for Biomphalaria pfeifferi, the major vector snail for the human-infecting parasite Schistosoma mansoni.</title>
        <authorList>
            <person name="Bu L."/>
            <person name="Lu L."/>
            <person name="Laidemitt M.R."/>
            <person name="Zhang S.M."/>
            <person name="Mutuku M."/>
            <person name="Mkoji G."/>
            <person name="Steinauer M."/>
            <person name="Loker E.S."/>
        </authorList>
    </citation>
    <scope>NUCLEOTIDE SEQUENCE</scope>
    <source>
        <strain evidence="1">KasaAsao</strain>
    </source>
</reference>
<keyword evidence="2" id="KW-1185">Reference proteome</keyword>
<evidence type="ECO:0000313" key="2">
    <source>
        <dbReference type="Proteomes" id="UP001233172"/>
    </source>
</evidence>
<name>A0AAD8B0I8_BIOPF</name>
<proteinExistence type="predicted"/>
<evidence type="ECO:0000313" key="1">
    <source>
        <dbReference type="EMBL" id="KAK0045820.1"/>
    </source>
</evidence>
<dbReference type="EMBL" id="JASAOG010000174">
    <property type="protein sequence ID" value="KAK0045820.1"/>
    <property type="molecule type" value="Genomic_DNA"/>
</dbReference>
<comment type="caution">
    <text evidence="1">The sequence shown here is derived from an EMBL/GenBank/DDBJ whole genome shotgun (WGS) entry which is preliminary data.</text>
</comment>
<dbReference type="Proteomes" id="UP001233172">
    <property type="component" value="Unassembled WGS sequence"/>
</dbReference>
<organism evidence="1 2">
    <name type="scientific">Biomphalaria pfeifferi</name>
    <name type="common">Bloodfluke planorb</name>
    <name type="synonym">Freshwater snail</name>
    <dbReference type="NCBI Taxonomy" id="112525"/>
    <lineage>
        <taxon>Eukaryota</taxon>
        <taxon>Metazoa</taxon>
        <taxon>Spiralia</taxon>
        <taxon>Lophotrochozoa</taxon>
        <taxon>Mollusca</taxon>
        <taxon>Gastropoda</taxon>
        <taxon>Heterobranchia</taxon>
        <taxon>Euthyneura</taxon>
        <taxon>Panpulmonata</taxon>
        <taxon>Hygrophila</taxon>
        <taxon>Lymnaeoidea</taxon>
        <taxon>Planorbidae</taxon>
        <taxon>Biomphalaria</taxon>
    </lineage>
</organism>
<dbReference type="AlphaFoldDB" id="A0AAD8B0I8"/>
<sequence length="81" mass="9897">MDIRSLETFSPELQSLVKGETFRTLAHRRRMHDHGTFRHLRERMPDHGTFRHLRERMYDHGTFRHLRERMPDHGTSFQTPD</sequence>
<gene>
    <name evidence="1" type="ORF">Bpfe_024652</name>
</gene>
<protein>
    <submittedName>
        <fullName evidence="1">Uncharacterized protein</fullName>
    </submittedName>
</protein>